<name>A0A915KK62_ROMCU</name>
<dbReference type="WBParaSite" id="nRc.2.0.1.t38817-RA">
    <property type="protein sequence ID" value="nRc.2.0.1.t38817-RA"/>
    <property type="gene ID" value="nRc.2.0.1.g38817"/>
</dbReference>
<reference evidence="2" key="1">
    <citation type="submission" date="2022-11" db="UniProtKB">
        <authorList>
            <consortium name="WormBaseParasite"/>
        </authorList>
    </citation>
    <scope>IDENTIFICATION</scope>
</reference>
<organism evidence="1 2">
    <name type="scientific">Romanomermis culicivorax</name>
    <name type="common">Nematode worm</name>
    <dbReference type="NCBI Taxonomy" id="13658"/>
    <lineage>
        <taxon>Eukaryota</taxon>
        <taxon>Metazoa</taxon>
        <taxon>Ecdysozoa</taxon>
        <taxon>Nematoda</taxon>
        <taxon>Enoplea</taxon>
        <taxon>Dorylaimia</taxon>
        <taxon>Mermithida</taxon>
        <taxon>Mermithoidea</taxon>
        <taxon>Mermithidae</taxon>
        <taxon>Romanomermis</taxon>
    </lineage>
</organism>
<dbReference type="Proteomes" id="UP000887565">
    <property type="component" value="Unplaced"/>
</dbReference>
<protein>
    <submittedName>
        <fullName evidence="2">Uncharacterized protein</fullName>
    </submittedName>
</protein>
<keyword evidence="1" id="KW-1185">Reference proteome</keyword>
<sequence length="68" mass="7681">MSMDKANGECTVEHLPKEALISPPARADTTMKNSYTIYRNTDYTPPWEQHIHYNAAPAPYVTTPKDLS</sequence>
<proteinExistence type="predicted"/>
<evidence type="ECO:0000313" key="2">
    <source>
        <dbReference type="WBParaSite" id="nRc.2.0.1.t38817-RA"/>
    </source>
</evidence>
<dbReference type="AlphaFoldDB" id="A0A915KK62"/>
<evidence type="ECO:0000313" key="1">
    <source>
        <dbReference type="Proteomes" id="UP000887565"/>
    </source>
</evidence>
<accession>A0A915KK62</accession>